<gene>
    <name evidence="1" type="ORF">EGH25_00755</name>
</gene>
<protein>
    <submittedName>
        <fullName evidence="1">Uncharacterized protein</fullName>
    </submittedName>
</protein>
<name>A0A9Q4C2I2_9EURY</name>
<organism evidence="1 2">
    <name type="scientific">Halorutilus salinus</name>
    <dbReference type="NCBI Taxonomy" id="2487751"/>
    <lineage>
        <taxon>Archaea</taxon>
        <taxon>Methanobacteriati</taxon>
        <taxon>Methanobacteriota</taxon>
        <taxon>Stenosarchaea group</taxon>
        <taxon>Halobacteria</taxon>
        <taxon>Halorutilales</taxon>
        <taxon>Halorutilaceae</taxon>
        <taxon>Halorutilus</taxon>
    </lineage>
</organism>
<proteinExistence type="predicted"/>
<dbReference type="AlphaFoldDB" id="A0A9Q4C2I2"/>
<sequence length="67" mass="7753">MPRTLAFKDEPGRRFHYGAILHMDEIGWSSPEDVEPGEPTNRIIDENGRERRIISLEEMHEVASMVC</sequence>
<comment type="caution">
    <text evidence="1">The sequence shown here is derived from an EMBL/GenBank/DDBJ whole genome shotgun (WGS) entry which is preliminary data.</text>
</comment>
<keyword evidence="2" id="KW-1185">Reference proteome</keyword>
<evidence type="ECO:0000313" key="2">
    <source>
        <dbReference type="Proteomes" id="UP001149411"/>
    </source>
</evidence>
<dbReference type="RefSeq" id="WP_266085413.1">
    <property type="nucleotide sequence ID" value="NZ_RKLV01000001.1"/>
</dbReference>
<accession>A0A9Q4C2I2</accession>
<evidence type="ECO:0000313" key="1">
    <source>
        <dbReference type="EMBL" id="MCX2817892.1"/>
    </source>
</evidence>
<reference evidence="1" key="1">
    <citation type="submission" date="2022-09" db="EMBL/GenBank/DDBJ databases">
        <title>Haloadaptaus new haloarchaeum isolated from saline soil.</title>
        <authorList>
            <person name="Duran-Viseras A."/>
            <person name="Sanchez-Porro C."/>
            <person name="Ventosa A."/>
        </authorList>
    </citation>
    <scope>NUCLEOTIDE SEQUENCE</scope>
    <source>
        <strain evidence="1">F3-133</strain>
    </source>
</reference>
<dbReference type="EMBL" id="RKLV01000001">
    <property type="protein sequence ID" value="MCX2817892.1"/>
    <property type="molecule type" value="Genomic_DNA"/>
</dbReference>
<dbReference type="Proteomes" id="UP001149411">
    <property type="component" value="Unassembled WGS sequence"/>
</dbReference>